<dbReference type="CDD" id="cd02040">
    <property type="entry name" value="NifH"/>
    <property type="match status" value="1"/>
</dbReference>
<keyword evidence="8" id="KW-0004">4Fe-4S</keyword>
<sequence length="264" mass="28961">MIKKIAIYGKGGIGKSTTVANLSATWASDDLNCLVIGCDPKADTTRTLYGKRIPTVVNTLKDNRNPERDDLVFKGFKDILCVESGGPEPGVGCAGRGVIVAMKRLEKIGIFDEDLDVVIYDVLGDVVCGGFSVPLREKYADEVLIVTSGEYMSLYAANNIVRGVKKLKGNLSGIICNCRNVDNEEEIVNEFAKKIGTHVIGTIHRSNLIQDAELDAKTVVEKYPESDEAGEYFELASSIMNNENISIPEPMDDEEFEEFFKSFS</sequence>
<dbReference type="GO" id="GO:0016491">
    <property type="term" value="F:oxidoreductase activity"/>
    <property type="evidence" value="ECO:0007669"/>
    <property type="project" value="UniProtKB-KW"/>
</dbReference>
<keyword evidence="6 8" id="KW-0408">Iron</keyword>
<evidence type="ECO:0000313" key="9">
    <source>
        <dbReference type="EMBL" id="MBE6504142.1"/>
    </source>
</evidence>
<dbReference type="GO" id="GO:0051539">
    <property type="term" value="F:4 iron, 4 sulfur cluster binding"/>
    <property type="evidence" value="ECO:0007669"/>
    <property type="project" value="UniProtKB-KW"/>
</dbReference>
<dbReference type="SUPFAM" id="SSF52540">
    <property type="entry name" value="P-loop containing nucleoside triphosphate hydrolases"/>
    <property type="match status" value="1"/>
</dbReference>
<dbReference type="PROSITE" id="PS00692">
    <property type="entry name" value="NIFH_FRXC_2"/>
    <property type="match status" value="1"/>
</dbReference>
<organism evidence="9 10">
    <name type="scientific">Methanobrevibacter millerae</name>
    <dbReference type="NCBI Taxonomy" id="230361"/>
    <lineage>
        <taxon>Archaea</taxon>
        <taxon>Methanobacteriati</taxon>
        <taxon>Methanobacteriota</taxon>
        <taxon>Methanomada group</taxon>
        <taxon>Methanobacteria</taxon>
        <taxon>Methanobacteriales</taxon>
        <taxon>Methanobacteriaceae</taxon>
        <taxon>Methanobrevibacter</taxon>
    </lineage>
</organism>
<evidence type="ECO:0000256" key="3">
    <source>
        <dbReference type="ARBA" id="ARBA00022723"/>
    </source>
</evidence>
<evidence type="ECO:0000256" key="1">
    <source>
        <dbReference type="ARBA" id="ARBA00001966"/>
    </source>
</evidence>
<dbReference type="Proteomes" id="UP000762703">
    <property type="component" value="Unassembled WGS sequence"/>
</dbReference>
<comment type="caution">
    <text evidence="9">The sequence shown here is derived from an EMBL/GenBank/DDBJ whole genome shotgun (WGS) entry which is preliminary data.</text>
</comment>
<dbReference type="Pfam" id="PF00142">
    <property type="entry name" value="Fer4_NifH"/>
    <property type="match status" value="1"/>
</dbReference>
<comment type="cofactor">
    <cofactor evidence="1">
        <name>[4Fe-4S] cluster</name>
        <dbReference type="ChEBI" id="CHEBI:49883"/>
    </cofactor>
</comment>
<dbReference type="InterPro" id="IPR030655">
    <property type="entry name" value="NifH/chlL_CS"/>
</dbReference>
<evidence type="ECO:0000256" key="8">
    <source>
        <dbReference type="RuleBase" id="RU003688"/>
    </source>
</evidence>
<dbReference type="GO" id="GO:0046872">
    <property type="term" value="F:metal ion binding"/>
    <property type="evidence" value="ECO:0007669"/>
    <property type="project" value="UniProtKB-KW"/>
</dbReference>
<dbReference type="InterPro" id="IPR027417">
    <property type="entry name" value="P-loop_NTPase"/>
</dbReference>
<evidence type="ECO:0000256" key="2">
    <source>
        <dbReference type="ARBA" id="ARBA00005504"/>
    </source>
</evidence>
<evidence type="ECO:0000313" key="10">
    <source>
        <dbReference type="Proteomes" id="UP000762703"/>
    </source>
</evidence>
<dbReference type="PROSITE" id="PS00746">
    <property type="entry name" value="NIFH_FRXC_1"/>
    <property type="match status" value="1"/>
</dbReference>
<dbReference type="PROSITE" id="PS51026">
    <property type="entry name" value="NIFH_FRXC_3"/>
    <property type="match status" value="1"/>
</dbReference>
<keyword evidence="3 8" id="KW-0479">Metal-binding</keyword>
<evidence type="ECO:0000256" key="5">
    <source>
        <dbReference type="ARBA" id="ARBA00022840"/>
    </source>
</evidence>
<keyword evidence="8" id="KW-0560">Oxidoreductase</keyword>
<keyword evidence="5 8" id="KW-0067">ATP-binding</keyword>
<dbReference type="PANTHER" id="PTHR42864">
    <property type="entry name" value="LIGHT-INDEPENDENT PROTOCHLOROPHYLLIDE REDUCTASE IRON-SULFUR ATP-BINDING PROTEIN"/>
    <property type="match status" value="1"/>
</dbReference>
<proteinExistence type="inferred from homology"/>
<dbReference type="GO" id="GO:0005524">
    <property type="term" value="F:ATP binding"/>
    <property type="evidence" value="ECO:0007669"/>
    <property type="project" value="UniProtKB-KW"/>
</dbReference>
<evidence type="ECO:0000256" key="6">
    <source>
        <dbReference type="ARBA" id="ARBA00023004"/>
    </source>
</evidence>
<dbReference type="NCBIfam" id="NF009702">
    <property type="entry name" value="PRK13231.1"/>
    <property type="match status" value="1"/>
</dbReference>
<keyword evidence="7 8" id="KW-0411">Iron-sulfur</keyword>
<accession>A0A8T3VAK9</accession>
<name>A0A8T3VAK9_9EURY</name>
<dbReference type="NCBIfam" id="NF033200">
    <property type="entry name" value="F430_CfbC"/>
    <property type="match status" value="1"/>
</dbReference>
<dbReference type="RefSeq" id="WP_303735783.1">
    <property type="nucleotide sequence ID" value="NZ_SUTE01000002.1"/>
</dbReference>
<evidence type="ECO:0000256" key="4">
    <source>
        <dbReference type="ARBA" id="ARBA00022741"/>
    </source>
</evidence>
<dbReference type="AlphaFoldDB" id="A0A8T3VAK9"/>
<keyword evidence="4 8" id="KW-0547">Nucleotide-binding</keyword>
<comment type="similarity">
    <text evidence="2 8">Belongs to the NifH/BchL/ChlL family.</text>
</comment>
<dbReference type="PANTHER" id="PTHR42864:SF2">
    <property type="entry name" value="LIGHT-INDEPENDENT PROTOCHLOROPHYLLIDE REDUCTASE IRON-SULFUR ATP-BINDING PROTEIN"/>
    <property type="match status" value="1"/>
</dbReference>
<gene>
    <name evidence="9" type="primary">cfbC</name>
    <name evidence="9" type="ORF">E7Z73_00160</name>
</gene>
<reference evidence="9" key="1">
    <citation type="submission" date="2019-04" db="EMBL/GenBank/DDBJ databases">
        <title>Evolution of Biomass-Degrading Anaerobic Consortia Revealed by Metagenomics.</title>
        <authorList>
            <person name="Peng X."/>
        </authorList>
    </citation>
    <scope>NUCLEOTIDE SEQUENCE</scope>
    <source>
        <strain evidence="9">SIG12</strain>
    </source>
</reference>
<protein>
    <submittedName>
        <fullName evidence="9">Ni-sirohydrochlorin a,c-diamide reductive cyclase ATP-dependent reductase subunit</fullName>
    </submittedName>
</protein>
<dbReference type="InterPro" id="IPR000392">
    <property type="entry name" value="NifH/frxC"/>
</dbReference>
<dbReference type="PIRSF" id="PIRSF000363">
    <property type="entry name" value="Nitrogenase_iron"/>
    <property type="match status" value="1"/>
</dbReference>
<dbReference type="PRINTS" id="PR00091">
    <property type="entry name" value="NITROGNASEII"/>
</dbReference>
<evidence type="ECO:0000256" key="7">
    <source>
        <dbReference type="ARBA" id="ARBA00023014"/>
    </source>
</evidence>
<dbReference type="EMBL" id="SUTE01000002">
    <property type="protein sequence ID" value="MBE6504142.1"/>
    <property type="molecule type" value="Genomic_DNA"/>
</dbReference>
<dbReference type="Gene3D" id="3.40.50.300">
    <property type="entry name" value="P-loop containing nucleotide triphosphate hydrolases"/>
    <property type="match status" value="1"/>
</dbReference>